<reference evidence="1" key="1">
    <citation type="journal article" date="2013" name="Genetics">
        <title>The draft genome and transcriptome of Panagrellus redivivus are shaped by the harsh demands of a free-living lifestyle.</title>
        <authorList>
            <person name="Srinivasan J."/>
            <person name="Dillman A.R."/>
            <person name="Macchietto M.G."/>
            <person name="Heikkinen L."/>
            <person name="Lakso M."/>
            <person name="Fracchia K.M."/>
            <person name="Antoshechkin I."/>
            <person name="Mortazavi A."/>
            <person name="Wong G."/>
            <person name="Sternberg P.W."/>
        </authorList>
    </citation>
    <scope>NUCLEOTIDE SEQUENCE [LARGE SCALE GENOMIC DNA]</scope>
    <source>
        <strain evidence="1">MT8872</strain>
    </source>
</reference>
<keyword evidence="1" id="KW-1185">Reference proteome</keyword>
<dbReference type="AlphaFoldDB" id="A0A7E4W4B6"/>
<evidence type="ECO:0000313" key="2">
    <source>
        <dbReference type="WBParaSite" id="Pan_g7201.t1"/>
    </source>
</evidence>
<organism evidence="1 2">
    <name type="scientific">Panagrellus redivivus</name>
    <name type="common">Microworm</name>
    <dbReference type="NCBI Taxonomy" id="6233"/>
    <lineage>
        <taxon>Eukaryota</taxon>
        <taxon>Metazoa</taxon>
        <taxon>Ecdysozoa</taxon>
        <taxon>Nematoda</taxon>
        <taxon>Chromadorea</taxon>
        <taxon>Rhabditida</taxon>
        <taxon>Tylenchina</taxon>
        <taxon>Panagrolaimomorpha</taxon>
        <taxon>Panagrolaimoidea</taxon>
        <taxon>Panagrolaimidae</taxon>
        <taxon>Panagrellus</taxon>
    </lineage>
</organism>
<name>A0A7E4W4B6_PANRE</name>
<sequence length="88" mass="10666">MPPKRLVPQMNQEVNQINARAARQRRRRQRRNLRVRMEKHAKDQLIHQLQRYSAVQKERLHHLNALRAKVIRALGMIQREALELLRYA</sequence>
<reference evidence="2" key="2">
    <citation type="submission" date="2020-10" db="UniProtKB">
        <authorList>
            <consortium name="WormBaseParasite"/>
        </authorList>
    </citation>
    <scope>IDENTIFICATION</scope>
</reference>
<evidence type="ECO:0000313" key="1">
    <source>
        <dbReference type="Proteomes" id="UP000492821"/>
    </source>
</evidence>
<protein>
    <submittedName>
        <fullName evidence="2">BZIP domain-containing protein</fullName>
    </submittedName>
</protein>
<accession>A0A7E4W4B6</accession>
<dbReference type="Proteomes" id="UP000492821">
    <property type="component" value="Unassembled WGS sequence"/>
</dbReference>
<proteinExistence type="predicted"/>
<dbReference type="WBParaSite" id="Pan_g7201.t1">
    <property type="protein sequence ID" value="Pan_g7201.t1"/>
    <property type="gene ID" value="Pan_g7201"/>
</dbReference>